<keyword evidence="2" id="KW-1185">Reference proteome</keyword>
<protein>
    <submittedName>
        <fullName evidence="1">Uncharacterized protein</fullName>
    </submittedName>
</protein>
<evidence type="ECO:0000313" key="2">
    <source>
        <dbReference type="Proteomes" id="UP001182556"/>
    </source>
</evidence>
<reference evidence="1" key="1">
    <citation type="submission" date="2023-02" db="EMBL/GenBank/DDBJ databases">
        <title>Identification and recombinant expression of a fungal hydrolase from Papiliotrema laurentii that hydrolyzes apple cutin and clears colloidal polyester polyurethane.</title>
        <authorList>
            <consortium name="DOE Joint Genome Institute"/>
            <person name="Roman V.A."/>
            <person name="Bojanowski C."/>
            <person name="Crable B.R."/>
            <person name="Wagner D.N."/>
            <person name="Hung C.S."/>
            <person name="Nadeau L.J."/>
            <person name="Schratz L."/>
            <person name="Haridas S."/>
            <person name="Pangilinan J."/>
            <person name="Lipzen A."/>
            <person name="Na H."/>
            <person name="Yan M."/>
            <person name="Ng V."/>
            <person name="Grigoriev I.V."/>
            <person name="Spatafora J.W."/>
            <person name="Barlow D."/>
            <person name="Biffinger J."/>
            <person name="Kelley-Loughnane N."/>
            <person name="Varaljay V.A."/>
            <person name="Crookes-Goodson W.J."/>
        </authorList>
    </citation>
    <scope>NUCLEOTIDE SEQUENCE</scope>
    <source>
        <strain evidence="1">5307AH</strain>
    </source>
</reference>
<gene>
    <name evidence="1" type="ORF">DB88DRAFT_544569</name>
</gene>
<evidence type="ECO:0000313" key="1">
    <source>
        <dbReference type="EMBL" id="KAK1926348.1"/>
    </source>
</evidence>
<dbReference type="EMBL" id="JAODAN010000002">
    <property type="protein sequence ID" value="KAK1926348.1"/>
    <property type="molecule type" value="Genomic_DNA"/>
</dbReference>
<dbReference type="Proteomes" id="UP001182556">
    <property type="component" value="Unassembled WGS sequence"/>
</dbReference>
<accession>A0AAD9L7X7</accession>
<dbReference type="AlphaFoldDB" id="A0AAD9L7X7"/>
<comment type="caution">
    <text evidence="1">The sequence shown here is derived from an EMBL/GenBank/DDBJ whole genome shotgun (WGS) entry which is preliminary data.</text>
</comment>
<sequence length="451" mass="50472">MDDSRLVVPPPPSSYPSLARSRGLLDLPREVIRSIALHLYDPLELTQQDRLTWGIFSTVDMHQERQDALAALIAFGMTCRRVRREVRVVQFRCIRTPTVQHLETVVANKDGWARYVKSIIIDLSMFDSDDDASADGRAPARMVQRSFWIESTKLFNLIQALPSLNHISFFADASDDATLALLFASLIPHPSSHDIPPPTLPPSPSVRSAASGYLPAQPLAARIHSFGWRQRAAPPQGTREFTQSSTFISTLHLLRHAHRLSFLVLDADLDEMFKQDILTACKELALRAPPFGEEAERVSLMLCGPIRGWNRQFLADLSETFTGIKELFIDRPLKKSMIAHETTFDAFTSLVEPLANLPHLQLLQVGSYIFSIPVQSSIAFRLAATMPSLLILGLLGDEGETNWWGIWRYASKRSPRVPEGTYDSDTDVMLVPLGDGHLRRLETEARAPAAF</sequence>
<name>A0AAD9L7X7_PAPLA</name>
<proteinExistence type="predicted"/>
<organism evidence="1 2">
    <name type="scientific">Papiliotrema laurentii</name>
    <name type="common">Cryptococcus laurentii</name>
    <dbReference type="NCBI Taxonomy" id="5418"/>
    <lineage>
        <taxon>Eukaryota</taxon>
        <taxon>Fungi</taxon>
        <taxon>Dikarya</taxon>
        <taxon>Basidiomycota</taxon>
        <taxon>Agaricomycotina</taxon>
        <taxon>Tremellomycetes</taxon>
        <taxon>Tremellales</taxon>
        <taxon>Rhynchogastremaceae</taxon>
        <taxon>Papiliotrema</taxon>
    </lineage>
</organism>